<gene>
    <name evidence="1" type="ORF">M9H77_29862</name>
</gene>
<keyword evidence="2" id="KW-1185">Reference proteome</keyword>
<proteinExistence type="predicted"/>
<name>A0ACB9ZVM9_CATRO</name>
<dbReference type="Proteomes" id="UP001060085">
    <property type="component" value="Linkage Group LG07"/>
</dbReference>
<evidence type="ECO:0000313" key="1">
    <source>
        <dbReference type="EMBL" id="KAI5652675.1"/>
    </source>
</evidence>
<comment type="caution">
    <text evidence="1">The sequence shown here is derived from an EMBL/GenBank/DDBJ whole genome shotgun (WGS) entry which is preliminary data.</text>
</comment>
<organism evidence="1 2">
    <name type="scientific">Catharanthus roseus</name>
    <name type="common">Madagascar periwinkle</name>
    <name type="synonym">Vinca rosea</name>
    <dbReference type="NCBI Taxonomy" id="4058"/>
    <lineage>
        <taxon>Eukaryota</taxon>
        <taxon>Viridiplantae</taxon>
        <taxon>Streptophyta</taxon>
        <taxon>Embryophyta</taxon>
        <taxon>Tracheophyta</taxon>
        <taxon>Spermatophyta</taxon>
        <taxon>Magnoliopsida</taxon>
        <taxon>eudicotyledons</taxon>
        <taxon>Gunneridae</taxon>
        <taxon>Pentapetalae</taxon>
        <taxon>asterids</taxon>
        <taxon>lamiids</taxon>
        <taxon>Gentianales</taxon>
        <taxon>Apocynaceae</taxon>
        <taxon>Rauvolfioideae</taxon>
        <taxon>Vinceae</taxon>
        <taxon>Catharanthinae</taxon>
        <taxon>Catharanthus</taxon>
    </lineage>
</organism>
<evidence type="ECO:0000313" key="2">
    <source>
        <dbReference type="Proteomes" id="UP001060085"/>
    </source>
</evidence>
<protein>
    <submittedName>
        <fullName evidence="1">Uncharacterized protein</fullName>
    </submittedName>
</protein>
<accession>A0ACB9ZVM9</accession>
<dbReference type="EMBL" id="CM044707">
    <property type="protein sequence ID" value="KAI5652675.1"/>
    <property type="molecule type" value="Genomic_DNA"/>
</dbReference>
<reference evidence="2" key="1">
    <citation type="journal article" date="2023" name="Nat. Plants">
        <title>Single-cell RNA sequencing provides a high-resolution roadmap for understanding the multicellular compartmentation of specialized metabolism.</title>
        <authorList>
            <person name="Sun S."/>
            <person name="Shen X."/>
            <person name="Li Y."/>
            <person name="Li Y."/>
            <person name="Wang S."/>
            <person name="Li R."/>
            <person name="Zhang H."/>
            <person name="Shen G."/>
            <person name="Guo B."/>
            <person name="Wei J."/>
            <person name="Xu J."/>
            <person name="St-Pierre B."/>
            <person name="Chen S."/>
            <person name="Sun C."/>
        </authorList>
    </citation>
    <scope>NUCLEOTIDE SEQUENCE [LARGE SCALE GENOMIC DNA]</scope>
</reference>
<sequence length="128" mass="15260">MWSLLRFFSLFFFSAASSFCCCSVLSKFFCCCRFFCVGRPAFKPVIRFPLILSVVAKIGQTQQYLLQRVANWTQEWQQECLKLQIKKRRRRGEVLYRLLTKHGREIERETWYPVNSGVSGREWRTEAE</sequence>